<dbReference type="GO" id="GO:0006269">
    <property type="term" value="P:DNA replication, synthesis of primer"/>
    <property type="evidence" value="ECO:0007669"/>
    <property type="project" value="UniProtKB-UniRule"/>
</dbReference>
<keyword evidence="9" id="KW-0460">Magnesium</keyword>
<dbReference type="Gene3D" id="3.90.580.10">
    <property type="entry name" value="Zinc finger, CHC2-type domain"/>
    <property type="match status" value="1"/>
</dbReference>
<comment type="function">
    <text evidence="12 13">RNA polymerase that catalyzes the synthesis of short RNA molecules used as primers for DNA polymerase during DNA replication.</text>
</comment>
<dbReference type="GO" id="GO:0008270">
    <property type="term" value="F:zinc ion binding"/>
    <property type="evidence" value="ECO:0007669"/>
    <property type="project" value="UniProtKB-KW"/>
</dbReference>
<dbReference type="InterPro" id="IPR036977">
    <property type="entry name" value="DNA_primase_Znf_CHC2"/>
</dbReference>
<keyword evidence="2 12" id="KW-0639">Primosome</keyword>
<evidence type="ECO:0000313" key="16">
    <source>
        <dbReference type="Proteomes" id="UP001142610"/>
    </source>
</evidence>
<dbReference type="EMBL" id="JANIBC010000003">
    <property type="protein sequence ID" value="MCQ8184941.1"/>
    <property type="molecule type" value="Genomic_DNA"/>
</dbReference>
<dbReference type="GO" id="GO:0005737">
    <property type="term" value="C:cytoplasm"/>
    <property type="evidence" value="ECO:0007669"/>
    <property type="project" value="TreeGrafter"/>
</dbReference>
<keyword evidence="6 13" id="KW-0479">Metal-binding</keyword>
<comment type="caution">
    <text evidence="12">Lacks conserved residue(s) required for the propagation of feature annotation.</text>
</comment>
<evidence type="ECO:0000256" key="9">
    <source>
        <dbReference type="ARBA" id="ARBA00022842"/>
    </source>
</evidence>
<evidence type="ECO:0000256" key="6">
    <source>
        <dbReference type="ARBA" id="ARBA00022723"/>
    </source>
</evidence>
<dbReference type="GO" id="GO:0003677">
    <property type="term" value="F:DNA binding"/>
    <property type="evidence" value="ECO:0007669"/>
    <property type="project" value="UniProtKB-KW"/>
</dbReference>
<dbReference type="PANTHER" id="PTHR30313:SF2">
    <property type="entry name" value="DNA PRIMASE"/>
    <property type="match status" value="1"/>
</dbReference>
<evidence type="ECO:0000256" key="13">
    <source>
        <dbReference type="PIRNR" id="PIRNR002811"/>
    </source>
</evidence>
<evidence type="ECO:0000256" key="2">
    <source>
        <dbReference type="ARBA" id="ARBA00022515"/>
    </source>
</evidence>
<comment type="catalytic activity">
    <reaction evidence="12">
        <text>ssDNA + n NTP = ssDNA/pppN(pN)n-1 hybrid + (n-1) diphosphate.</text>
        <dbReference type="EC" id="2.7.7.101"/>
    </reaction>
</comment>
<keyword evidence="11 12" id="KW-0804">Transcription</keyword>
<proteinExistence type="inferred from homology"/>
<dbReference type="InterPro" id="IPR034151">
    <property type="entry name" value="TOPRIM_DnaG_bac"/>
</dbReference>
<keyword evidence="4 12" id="KW-0548">Nucleotidyltransferase</keyword>
<evidence type="ECO:0000256" key="7">
    <source>
        <dbReference type="ARBA" id="ARBA00022771"/>
    </source>
</evidence>
<evidence type="ECO:0000256" key="10">
    <source>
        <dbReference type="ARBA" id="ARBA00023125"/>
    </source>
</evidence>
<keyword evidence="10 12" id="KW-0238">DNA-binding</keyword>
<dbReference type="EC" id="2.7.7.101" evidence="12"/>
<feature type="domain" description="Toprim" evidence="14">
    <location>
        <begin position="259"/>
        <end position="340"/>
    </location>
</feature>
<evidence type="ECO:0000256" key="5">
    <source>
        <dbReference type="ARBA" id="ARBA00022705"/>
    </source>
</evidence>
<sequence>MASYPPDFLDELKSRLRASDVIGRHVPIKKAGREWRGLSPFNKERTPSFYVNDDKQAFFDFSSGQSGDVIKFLMAFQNKTFPEAVEELASLAGMEVPRSTPQEVKRASEQDVLRKVLADAQDFFRKALLAPEGQDARDYLRRRGVGQQAAERFGLGYAPNDWEALKRFFLGRGVEEKVLLRAGLLKVREQDASTYDGFRHRLMFPIHDHRGRVIAFGGRALSSEAKAKYLNSPETEVFHKGRVLYNLTRARERMRGADGQILVCEGYMDALALDSAGFAAVAPLGTALTEEQLRLLWRLTPAPVLCFDGDRAGRAAAERALERALPELSASQSLRFAFLPEGQDPDDLLRKGGKRSMQEILQAKADAEETIWQLALARHGTGTAEQLASVETELKARTNAVKDETFRQALFRAFKDRIYNLRGEQFAARRQRQKTERLRGRHVHARLSPELRSRLGQGGSGGPAGSIREARLVISLIHHPHLFSRFEDEAMSCEFQDGSLARLWSQVIHHLVESPDLDSEGLRSQLSGCSELQTIYERWSRDRTVKTSEFVRHDVAREVVEDEWYDAYTINQRQKHLAEQAIQAAETSSPNERRVSTLVKLGAPMPGRTE</sequence>
<dbReference type="Pfam" id="PF01807">
    <property type="entry name" value="Zn_ribbon_DnaG"/>
    <property type="match status" value="1"/>
</dbReference>
<dbReference type="SMART" id="SM00493">
    <property type="entry name" value="TOPRIM"/>
    <property type="match status" value="1"/>
</dbReference>
<gene>
    <name evidence="12 15" type="primary">dnaG</name>
    <name evidence="15" type="ORF">NOG11_06005</name>
</gene>
<dbReference type="Gene3D" id="3.90.980.10">
    <property type="entry name" value="DNA primase, catalytic core, N-terminal domain"/>
    <property type="match status" value="1"/>
</dbReference>
<accession>A0A9X2L8B6</accession>
<dbReference type="PIRSF" id="PIRSF002811">
    <property type="entry name" value="DnaG"/>
    <property type="match status" value="1"/>
</dbReference>
<dbReference type="InterPro" id="IPR037068">
    <property type="entry name" value="DNA_primase_core_N_sf"/>
</dbReference>
<protein>
    <recommendedName>
        <fullName evidence="12 13">DNA primase</fullName>
        <ecNumber evidence="12">2.7.7.101</ecNumber>
    </recommendedName>
</protein>
<keyword evidence="16" id="KW-1185">Reference proteome</keyword>
<comment type="cofactor">
    <cofactor evidence="13">
        <name>Zn(2+)</name>
        <dbReference type="ChEBI" id="CHEBI:29105"/>
    </cofactor>
    <text evidence="13">Binds 1 zinc ion per monomer.</text>
</comment>
<evidence type="ECO:0000259" key="14">
    <source>
        <dbReference type="PROSITE" id="PS50880"/>
    </source>
</evidence>
<dbReference type="Gene3D" id="3.40.1360.10">
    <property type="match status" value="1"/>
</dbReference>
<comment type="similarity">
    <text evidence="12 13">Belongs to the DnaG primase family.</text>
</comment>
<dbReference type="NCBIfam" id="TIGR01391">
    <property type="entry name" value="dnaG"/>
    <property type="match status" value="1"/>
</dbReference>
<dbReference type="RefSeq" id="WP_256618802.1">
    <property type="nucleotide sequence ID" value="NZ_JANIBC010000003.1"/>
</dbReference>
<dbReference type="PANTHER" id="PTHR30313">
    <property type="entry name" value="DNA PRIMASE"/>
    <property type="match status" value="1"/>
</dbReference>
<dbReference type="InterPro" id="IPR030846">
    <property type="entry name" value="DnaG_bac"/>
</dbReference>
<dbReference type="InterPro" id="IPR002694">
    <property type="entry name" value="Znf_CHC2"/>
</dbReference>
<dbReference type="PROSITE" id="PS50880">
    <property type="entry name" value="TOPRIM"/>
    <property type="match status" value="1"/>
</dbReference>
<dbReference type="SMART" id="SM00400">
    <property type="entry name" value="ZnF_CHCC"/>
    <property type="match status" value="1"/>
</dbReference>
<dbReference type="GO" id="GO:0003899">
    <property type="term" value="F:DNA-directed RNA polymerase activity"/>
    <property type="evidence" value="ECO:0007669"/>
    <property type="project" value="UniProtKB-UniRule"/>
</dbReference>
<evidence type="ECO:0000256" key="4">
    <source>
        <dbReference type="ARBA" id="ARBA00022695"/>
    </source>
</evidence>
<dbReference type="Pfam" id="PF08275">
    <property type="entry name" value="DNAG_N"/>
    <property type="match status" value="1"/>
</dbReference>
<evidence type="ECO:0000256" key="8">
    <source>
        <dbReference type="ARBA" id="ARBA00022833"/>
    </source>
</evidence>
<keyword evidence="8 13" id="KW-0862">Zinc</keyword>
<dbReference type="FunFam" id="3.90.980.10:FF:000001">
    <property type="entry name" value="DNA primase"/>
    <property type="match status" value="1"/>
</dbReference>
<evidence type="ECO:0000256" key="3">
    <source>
        <dbReference type="ARBA" id="ARBA00022679"/>
    </source>
</evidence>
<keyword evidence="5 12" id="KW-0235">DNA replication</keyword>
<reference evidence="15" key="1">
    <citation type="submission" date="2022-07" db="EMBL/GenBank/DDBJ databases">
        <title>Parvularcula maris sp. nov., an algicidal bacterium isolated from seawater.</title>
        <authorList>
            <person name="Li F."/>
        </authorList>
    </citation>
    <scope>NUCLEOTIDE SEQUENCE</scope>
    <source>
        <strain evidence="15">BGMRC 0090</strain>
    </source>
</reference>
<keyword evidence="3 12" id="KW-0808">Transferase</keyword>
<dbReference type="SUPFAM" id="SSF56731">
    <property type="entry name" value="DNA primase core"/>
    <property type="match status" value="1"/>
</dbReference>
<dbReference type="HAMAP" id="MF_00974">
    <property type="entry name" value="DNA_primase_DnaG"/>
    <property type="match status" value="1"/>
</dbReference>
<dbReference type="InterPro" id="IPR006295">
    <property type="entry name" value="DNA_primase_DnaG"/>
</dbReference>
<name>A0A9X2L8B6_9PROT</name>
<dbReference type="CDD" id="cd03364">
    <property type="entry name" value="TOPRIM_DnaG_primases"/>
    <property type="match status" value="1"/>
</dbReference>
<dbReference type="Proteomes" id="UP001142610">
    <property type="component" value="Unassembled WGS sequence"/>
</dbReference>
<dbReference type="InterPro" id="IPR013264">
    <property type="entry name" value="DNAG_N"/>
</dbReference>
<dbReference type="InterPro" id="IPR006171">
    <property type="entry name" value="TOPRIM_dom"/>
</dbReference>
<dbReference type="AlphaFoldDB" id="A0A9X2L8B6"/>
<comment type="caution">
    <text evidence="15">The sequence shown here is derived from an EMBL/GenBank/DDBJ whole genome shotgun (WGS) entry which is preliminary data.</text>
</comment>
<evidence type="ECO:0000256" key="1">
    <source>
        <dbReference type="ARBA" id="ARBA00022478"/>
    </source>
</evidence>
<dbReference type="GO" id="GO:0000428">
    <property type="term" value="C:DNA-directed RNA polymerase complex"/>
    <property type="evidence" value="ECO:0007669"/>
    <property type="project" value="UniProtKB-KW"/>
</dbReference>
<dbReference type="SUPFAM" id="SSF57783">
    <property type="entry name" value="Zinc beta-ribbon"/>
    <property type="match status" value="1"/>
</dbReference>
<keyword evidence="7" id="KW-0863">Zinc-finger</keyword>
<comment type="subunit">
    <text evidence="12">Monomer. Interacts with DnaB.</text>
</comment>
<dbReference type="Pfam" id="PF13155">
    <property type="entry name" value="Toprim_2"/>
    <property type="match status" value="1"/>
</dbReference>
<organism evidence="15 16">
    <name type="scientific">Parvularcula maris</name>
    <dbReference type="NCBI Taxonomy" id="2965077"/>
    <lineage>
        <taxon>Bacteria</taxon>
        <taxon>Pseudomonadati</taxon>
        <taxon>Pseudomonadota</taxon>
        <taxon>Alphaproteobacteria</taxon>
        <taxon>Parvularculales</taxon>
        <taxon>Parvularculaceae</taxon>
        <taxon>Parvularcula</taxon>
    </lineage>
</organism>
<dbReference type="GO" id="GO:1990077">
    <property type="term" value="C:primosome complex"/>
    <property type="evidence" value="ECO:0007669"/>
    <property type="project" value="UniProtKB-KW"/>
</dbReference>
<dbReference type="InterPro" id="IPR050219">
    <property type="entry name" value="DnaG_primase"/>
</dbReference>
<evidence type="ECO:0000313" key="15">
    <source>
        <dbReference type="EMBL" id="MCQ8184941.1"/>
    </source>
</evidence>
<dbReference type="FunFam" id="3.40.1360.10:FF:000002">
    <property type="entry name" value="DNA primase"/>
    <property type="match status" value="1"/>
</dbReference>
<evidence type="ECO:0000256" key="12">
    <source>
        <dbReference type="HAMAP-Rule" id="MF_00974"/>
    </source>
</evidence>
<keyword evidence="1 12" id="KW-0240">DNA-directed RNA polymerase</keyword>
<evidence type="ECO:0000256" key="11">
    <source>
        <dbReference type="ARBA" id="ARBA00023163"/>
    </source>
</evidence>